<keyword evidence="9" id="KW-1185">Reference proteome</keyword>
<evidence type="ECO:0000313" key="9">
    <source>
        <dbReference type="Proteomes" id="UP000224915"/>
    </source>
</evidence>
<dbReference type="Proteomes" id="UP000224915">
    <property type="component" value="Unassembled WGS sequence"/>
</dbReference>
<dbReference type="GO" id="GO:0005829">
    <property type="term" value="C:cytosol"/>
    <property type="evidence" value="ECO:0007669"/>
    <property type="project" value="TreeGrafter"/>
</dbReference>
<comment type="similarity">
    <text evidence="1 6">Belongs to the NusB family.</text>
</comment>
<evidence type="ECO:0000256" key="2">
    <source>
        <dbReference type="ARBA" id="ARBA00022814"/>
    </source>
</evidence>
<keyword evidence="5 6" id="KW-0804">Transcription</keyword>
<gene>
    <name evidence="6" type="primary">nusB</name>
    <name evidence="8" type="ORF">ATL40_1206</name>
</gene>
<evidence type="ECO:0000259" key="7">
    <source>
        <dbReference type="Pfam" id="PF01029"/>
    </source>
</evidence>
<evidence type="ECO:0000256" key="3">
    <source>
        <dbReference type="ARBA" id="ARBA00022884"/>
    </source>
</evidence>
<dbReference type="InterPro" id="IPR011605">
    <property type="entry name" value="NusB_fam"/>
</dbReference>
<accession>A0A2A9CYX0</accession>
<evidence type="ECO:0000313" key="8">
    <source>
        <dbReference type="EMBL" id="PFG19638.1"/>
    </source>
</evidence>
<dbReference type="GO" id="GO:0031564">
    <property type="term" value="P:transcription antitermination"/>
    <property type="evidence" value="ECO:0007669"/>
    <property type="project" value="UniProtKB-KW"/>
</dbReference>
<dbReference type="InterPro" id="IPR035926">
    <property type="entry name" value="NusB-like_sf"/>
</dbReference>
<organism evidence="8 9">
    <name type="scientific">Serinibacter salmoneus</name>
    <dbReference type="NCBI Taxonomy" id="556530"/>
    <lineage>
        <taxon>Bacteria</taxon>
        <taxon>Bacillati</taxon>
        <taxon>Actinomycetota</taxon>
        <taxon>Actinomycetes</taxon>
        <taxon>Micrococcales</taxon>
        <taxon>Beutenbergiaceae</taxon>
        <taxon>Serinibacter</taxon>
    </lineage>
</organism>
<reference evidence="8 9" key="1">
    <citation type="submission" date="2017-10" db="EMBL/GenBank/DDBJ databases">
        <title>Sequencing the genomes of 1000 actinobacteria strains.</title>
        <authorList>
            <person name="Klenk H.-P."/>
        </authorList>
    </citation>
    <scope>NUCLEOTIDE SEQUENCE [LARGE SCALE GENOMIC DNA]</scope>
    <source>
        <strain evidence="8 9">DSM 21801</strain>
    </source>
</reference>
<evidence type="ECO:0000256" key="1">
    <source>
        <dbReference type="ARBA" id="ARBA00005952"/>
    </source>
</evidence>
<evidence type="ECO:0000256" key="5">
    <source>
        <dbReference type="ARBA" id="ARBA00023163"/>
    </source>
</evidence>
<dbReference type="Pfam" id="PF01029">
    <property type="entry name" value="NusB"/>
    <property type="match status" value="1"/>
</dbReference>
<name>A0A2A9CYX0_9MICO</name>
<dbReference type="Gene3D" id="1.10.940.10">
    <property type="entry name" value="NusB-like"/>
    <property type="match status" value="1"/>
</dbReference>
<dbReference type="InterPro" id="IPR006027">
    <property type="entry name" value="NusB_RsmB_TIM44"/>
</dbReference>
<proteinExistence type="inferred from homology"/>
<dbReference type="HAMAP" id="MF_00073">
    <property type="entry name" value="NusB"/>
    <property type="match status" value="1"/>
</dbReference>
<keyword evidence="3 6" id="KW-0694">RNA-binding</keyword>
<evidence type="ECO:0000256" key="6">
    <source>
        <dbReference type="HAMAP-Rule" id="MF_00073"/>
    </source>
</evidence>
<dbReference type="AlphaFoldDB" id="A0A2A9CYX0"/>
<dbReference type="SUPFAM" id="SSF48013">
    <property type="entry name" value="NusB-like"/>
    <property type="match status" value="1"/>
</dbReference>
<comment type="caution">
    <text evidence="8">The sequence shown here is derived from an EMBL/GenBank/DDBJ whole genome shotgun (WGS) entry which is preliminary data.</text>
</comment>
<dbReference type="NCBIfam" id="TIGR01951">
    <property type="entry name" value="nusB"/>
    <property type="match status" value="1"/>
</dbReference>
<dbReference type="PANTHER" id="PTHR11078">
    <property type="entry name" value="N UTILIZATION SUBSTANCE PROTEIN B-RELATED"/>
    <property type="match status" value="1"/>
</dbReference>
<dbReference type="GO" id="GO:0003723">
    <property type="term" value="F:RNA binding"/>
    <property type="evidence" value="ECO:0007669"/>
    <property type="project" value="UniProtKB-UniRule"/>
</dbReference>
<protein>
    <recommendedName>
        <fullName evidence="6">Transcription antitermination protein NusB</fullName>
    </recommendedName>
    <alternativeName>
        <fullName evidence="6">Antitermination factor NusB</fullName>
    </alternativeName>
</protein>
<feature type="domain" description="NusB/RsmB/TIM44" evidence="7">
    <location>
        <begin position="6"/>
        <end position="135"/>
    </location>
</feature>
<dbReference type="GO" id="GO:0006353">
    <property type="term" value="P:DNA-templated transcription termination"/>
    <property type="evidence" value="ECO:0007669"/>
    <property type="project" value="UniProtKB-UniRule"/>
</dbReference>
<dbReference type="OrthoDB" id="3528057at2"/>
<evidence type="ECO:0000256" key="4">
    <source>
        <dbReference type="ARBA" id="ARBA00023015"/>
    </source>
</evidence>
<dbReference type="EMBL" id="PDJD01000001">
    <property type="protein sequence ID" value="PFG19638.1"/>
    <property type="molecule type" value="Genomic_DNA"/>
</dbReference>
<comment type="function">
    <text evidence="6">Involved in transcription antitermination. Required for transcription of ribosomal RNA (rRNA) genes. Binds specifically to the boxA antiterminator sequence of the ribosomal RNA (rrn) operons.</text>
</comment>
<sequence>MPDRSKDRRRALDLLFEVDQRRRAGERVSLSDTLTDRLADPAGLKPQRTYAAQIVLGVDEHAERIDELLATYSAWTLDRMPAVDRSILRMGVWELLYNDDIPDGVAVEQATNLASELSTDESPGYVNGLLGQLQRLAPTLRTAEAPHGPEH</sequence>
<dbReference type="PANTHER" id="PTHR11078:SF3">
    <property type="entry name" value="ANTITERMINATION NUSB DOMAIN-CONTAINING PROTEIN"/>
    <property type="match status" value="1"/>
</dbReference>
<dbReference type="RefSeq" id="WP_098468727.1">
    <property type="nucleotide sequence ID" value="NZ_PDJD01000001.1"/>
</dbReference>
<keyword evidence="4 6" id="KW-0805">Transcription regulation</keyword>
<keyword evidence="2 6" id="KW-0889">Transcription antitermination</keyword>